<dbReference type="CDD" id="cd09279">
    <property type="entry name" value="RNase_HI_like"/>
    <property type="match status" value="1"/>
</dbReference>
<evidence type="ECO:0000259" key="3">
    <source>
        <dbReference type="PROSITE" id="PS50878"/>
    </source>
</evidence>
<dbReference type="Pfam" id="PF13456">
    <property type="entry name" value="RVT_3"/>
    <property type="match status" value="1"/>
</dbReference>
<dbReference type="InterPro" id="IPR013103">
    <property type="entry name" value="RVT_2"/>
</dbReference>
<dbReference type="GO" id="GO:0015074">
    <property type="term" value="P:DNA integration"/>
    <property type="evidence" value="ECO:0007669"/>
    <property type="project" value="InterPro"/>
</dbReference>
<dbReference type="CDD" id="cd01647">
    <property type="entry name" value="RT_LTR"/>
    <property type="match status" value="1"/>
</dbReference>
<dbReference type="SUPFAM" id="SSF56672">
    <property type="entry name" value="DNA/RNA polymerases"/>
    <property type="match status" value="2"/>
</dbReference>
<gene>
    <name evidence="5" type="ORF">FSB_LOCUS3234</name>
</gene>
<dbReference type="Pfam" id="PF07727">
    <property type="entry name" value="RVT_2"/>
    <property type="match status" value="1"/>
</dbReference>
<feature type="region of interest" description="Disordered" evidence="2">
    <location>
        <begin position="1729"/>
        <end position="1777"/>
    </location>
</feature>
<evidence type="ECO:0000259" key="4">
    <source>
        <dbReference type="PROSITE" id="PS50994"/>
    </source>
</evidence>
<feature type="region of interest" description="Disordered" evidence="2">
    <location>
        <begin position="1888"/>
        <end position="1954"/>
    </location>
</feature>
<dbReference type="PROSITE" id="PS50878">
    <property type="entry name" value="RT_POL"/>
    <property type="match status" value="1"/>
</dbReference>
<proteinExistence type="predicted"/>
<dbReference type="CDD" id="cd09272">
    <property type="entry name" value="RNase_HI_RT_Ty1"/>
    <property type="match status" value="1"/>
</dbReference>
<dbReference type="Gene3D" id="3.30.420.10">
    <property type="entry name" value="Ribonuclease H-like superfamily/Ribonuclease H"/>
    <property type="match status" value="3"/>
</dbReference>
<evidence type="ECO:0000256" key="2">
    <source>
        <dbReference type="SAM" id="MobiDB-lite"/>
    </source>
</evidence>
<dbReference type="InterPro" id="IPR001584">
    <property type="entry name" value="Integrase_cat-core"/>
</dbReference>
<dbReference type="InterPro" id="IPR002156">
    <property type="entry name" value="RNaseH_domain"/>
</dbReference>
<dbReference type="Pfam" id="PF17919">
    <property type="entry name" value="RT_RNaseH_2"/>
    <property type="match status" value="1"/>
</dbReference>
<protein>
    <submittedName>
        <fullName evidence="5">Uncharacterized protein</fullName>
    </submittedName>
</protein>
<feature type="compositionally biased region" description="Basic and acidic residues" evidence="2">
    <location>
        <begin position="1892"/>
        <end position="1954"/>
    </location>
</feature>
<feature type="compositionally biased region" description="Basic and acidic residues" evidence="2">
    <location>
        <begin position="1729"/>
        <end position="1738"/>
    </location>
</feature>
<dbReference type="EMBL" id="OIVN01000156">
    <property type="protein sequence ID" value="SPC75352.1"/>
    <property type="molecule type" value="Genomic_DNA"/>
</dbReference>
<dbReference type="PROSITE" id="PS50994">
    <property type="entry name" value="INTEGRASE"/>
    <property type="match status" value="2"/>
</dbReference>
<feature type="region of interest" description="Disordered" evidence="2">
    <location>
        <begin position="2210"/>
        <end position="2235"/>
    </location>
</feature>
<organism evidence="5">
    <name type="scientific">Fagus sylvatica</name>
    <name type="common">Beechnut</name>
    <dbReference type="NCBI Taxonomy" id="28930"/>
    <lineage>
        <taxon>Eukaryota</taxon>
        <taxon>Viridiplantae</taxon>
        <taxon>Streptophyta</taxon>
        <taxon>Embryophyta</taxon>
        <taxon>Tracheophyta</taxon>
        <taxon>Spermatophyta</taxon>
        <taxon>Magnoliopsida</taxon>
        <taxon>eudicotyledons</taxon>
        <taxon>Gunneridae</taxon>
        <taxon>Pentapetalae</taxon>
        <taxon>rosids</taxon>
        <taxon>fabids</taxon>
        <taxon>Fagales</taxon>
        <taxon>Fagaceae</taxon>
        <taxon>Fagus</taxon>
    </lineage>
</organism>
<dbReference type="InterPro" id="IPR043128">
    <property type="entry name" value="Rev_trsase/Diguanyl_cyclase"/>
</dbReference>
<feature type="domain" description="Reverse transcriptase" evidence="3">
    <location>
        <begin position="2461"/>
        <end position="2640"/>
    </location>
</feature>
<keyword evidence="1" id="KW-0175">Coiled coil</keyword>
<dbReference type="Pfam" id="PF03732">
    <property type="entry name" value="Retrotrans_gag"/>
    <property type="match status" value="1"/>
</dbReference>
<dbReference type="Gene3D" id="3.30.70.270">
    <property type="match status" value="2"/>
</dbReference>
<evidence type="ECO:0000313" key="5">
    <source>
        <dbReference type="EMBL" id="SPC75352.1"/>
    </source>
</evidence>
<dbReference type="FunFam" id="3.30.420.10:FF:000032">
    <property type="entry name" value="Retrovirus-related Pol polyprotein from transposon 297-like Protein"/>
    <property type="match status" value="1"/>
</dbReference>
<dbReference type="Gene3D" id="1.10.340.70">
    <property type="match status" value="1"/>
</dbReference>
<dbReference type="SUPFAM" id="SSF53098">
    <property type="entry name" value="Ribonuclease H-like"/>
    <property type="match status" value="3"/>
</dbReference>
<dbReference type="Gene3D" id="3.10.10.10">
    <property type="entry name" value="HIV Type 1 Reverse Transcriptase, subunit A, domain 1"/>
    <property type="match status" value="1"/>
</dbReference>
<dbReference type="Pfam" id="PF13976">
    <property type="entry name" value="gag_pre-integrs"/>
    <property type="match status" value="1"/>
</dbReference>
<dbReference type="InterPro" id="IPR041588">
    <property type="entry name" value="Integrase_H2C2"/>
</dbReference>
<dbReference type="Pfam" id="PF00665">
    <property type="entry name" value="rve"/>
    <property type="match status" value="1"/>
</dbReference>
<feature type="compositionally biased region" description="Pro residues" evidence="2">
    <location>
        <begin position="698"/>
        <end position="707"/>
    </location>
</feature>
<feature type="compositionally biased region" description="Polar residues" evidence="2">
    <location>
        <begin position="1763"/>
        <end position="1777"/>
    </location>
</feature>
<dbReference type="InterPro" id="IPR000477">
    <property type="entry name" value="RT_dom"/>
</dbReference>
<feature type="domain" description="Integrase catalytic" evidence="4">
    <location>
        <begin position="881"/>
        <end position="1044"/>
    </location>
</feature>
<accession>A0A2N9EKM0</accession>
<dbReference type="PANTHER" id="PTHR48475">
    <property type="entry name" value="RIBONUCLEASE H"/>
    <property type="match status" value="1"/>
</dbReference>
<feature type="domain" description="Integrase catalytic" evidence="4">
    <location>
        <begin position="3118"/>
        <end position="3279"/>
    </location>
</feature>
<feature type="compositionally biased region" description="Low complexity" evidence="2">
    <location>
        <begin position="708"/>
        <end position="718"/>
    </location>
</feature>
<dbReference type="Pfam" id="PF00078">
    <property type="entry name" value="RVT_1"/>
    <property type="match status" value="1"/>
</dbReference>
<dbReference type="InterPro" id="IPR036397">
    <property type="entry name" value="RNaseH_sf"/>
</dbReference>
<dbReference type="InterPro" id="IPR041577">
    <property type="entry name" value="RT_RNaseH_2"/>
</dbReference>
<dbReference type="Pfam" id="PF25597">
    <property type="entry name" value="SH3_retrovirus"/>
    <property type="match status" value="1"/>
</dbReference>
<name>A0A2N9EKM0_FAGSY</name>
<dbReference type="InterPro" id="IPR043502">
    <property type="entry name" value="DNA/RNA_pol_sf"/>
</dbReference>
<dbReference type="InterPro" id="IPR057670">
    <property type="entry name" value="SH3_retrovirus"/>
</dbReference>
<dbReference type="InterPro" id="IPR005162">
    <property type="entry name" value="Retrotrans_gag_dom"/>
</dbReference>
<dbReference type="InterPro" id="IPR025724">
    <property type="entry name" value="GAG-pre-integrase_dom"/>
</dbReference>
<dbReference type="GO" id="GO:0004523">
    <property type="term" value="F:RNA-DNA hybrid ribonuclease activity"/>
    <property type="evidence" value="ECO:0007669"/>
    <property type="project" value="InterPro"/>
</dbReference>
<sequence>MNIPFSCPPISRSCLDDLRNIKGPGLGGKFHPFPSLSSVAIMGWDGFNFAETRVGSGMGAVLCALSFSTCSESCSFRGIFTPVTFAFLGGSFSGDNFSTAFRQPSLSQSLKENLSVVVVFQKERAVRLADLLSPFALAQWSLGPEPSEEVKKAIKSYNLRMTTRAECKRLMEVAQNLDDLPDASALFPKKGQVGKEGKGVASGDIQPTIYNNTSRAMDKVNRMYEKVDLEVYDHIENMDLLRISIQDSLKTTGQMFILGNRLRSSDRDLAKLKAELEEAKAQTLAHQKAVEALNFKRGTLKSHVKKLEADLKKKDARLFGLEKERDDLLKKTATLQEEVVNVREMAVTEFKASEDFNDATRRYYVAGFEHFRKRAAQALNTSEILFLHHGDSPGTILVSQPLSGENYNTWSRSMIMALTEKNKIGFINGTIIAPNDETLPSFNLWTRCNTMVISWILNSVSKDIASSVIYANTAQEMWEDLKERFAQGNGPRVFEIQKAISSLTQDQCNVSVYFTKLKSLWDELNNYRSFPPCSCGALKILTENKQHENVMQFLMGLNDSFANVRAQILMMEPLPTMNKVFSLVVQEERQRGIGVPSMTANGDSIALYTRSEMPRHNYGGRGQFGKKDRPMCSHCGVAGHIVDKCYKLHGFPPGYKSRGNAHAANQVSVLEEPHMPITQAQCQQLLALLSSQASLNAVPPPQTPPPASSQSEASSSTPHQVATASSQFLSGATDHMVYSLSSFTSITSTIHSYIHLPNRQRVLATYTSSVQITQTLILTNDLTNWKRIGLARRKHELYILQVTDSLPRLSVPCSASLALNSNTTKDGFDVWHHRLGHPSPSRLQLLSHVINNLAVPSVSQHCNICYLSKMKRLPFPTSVHVSISPFDLIHCDIWGPFHVPTVNNQWYFLTIVDDCTRCTWIFLMKLKSETRGLLQSFFKLVQTQFSASIRILRSDNGLEFDMADFYAQQGTLHQTSCVGTPQQNSTVERKHQHLLTIARSLRFQAHLPLPYWGYCVLTAAYLINRIPSPIINNKSPYKALFKITPPYSHLKVFGSLCYAATFSHNRHKFAPRSRECLMLGYPFGTKGYRLLDLKTHQIFVSRDPCVDAIFTMPPPADFQPTPQPPHNPQPTTYVPSIRISQRIHKPPGYLQDYHCNHASFAPCSSSTMVQGTSSSTSYPLSHVLSYSKLSSQYKSFALIASTIREPSTYKEASKSPHWCEAMTVEITALEANQTWSLTSLPPGKTPIGCKWVYKVKLRSDGTLERYKARLVAKGYNQQEGFNYFETFSPVAKFVTVRCLLVIAAVKGWVLYQLDVNNAFLHGELDEEVYMTLPPGFHSKGEQSHSPSIVCKLQKSLYGLKQASRQWFSKFFTTLLQHGFTQSKADYSLFTKQHGSCFIALLVYVDDILIASNDAIAVAQLKTYLDNQFKLKDLGPVRYFLGLEIARSSKGISVSQRKYALEIMEDAGMLGCKPAKCPMDQNLKLSKGERSLLPDPTVYRRLIGRLMYLIMTRPDIVFSVHRLSQFMEHPRDSHLKAAQHIVQYIKGAPSQGLLYPSDSDLHVKAFSDSDWAGCPDTRRSTTSYCVFLGSSLVSWRSKKQTTVSRSSVEAKYRAMASAVCEVIWLKTLLFDLRIHQAQASLLFSDNQAALHIATNPVFHERTKHIEIDCHLVRDKIQEGLIRSLHVPRGVLQNADNAVQNVEHVEQRQLQKLIRPRAAYLVHLNSLQKDDLPASKEGRPSKYQAHRADSPPATGVFHESRGPSPCTSHSTTNPTSTGLPSEGLLMHHVFRSNDPWKATCHKQKVFHPQARLTAVTDFPATSVGAVCGKRVSAFTTPIRKDCMVRTRSMEVNAQLLPSSSQSPEMDAMEKQVRDLTANLQELTRQNQTLNQKLQQHETEKEKQRDKGKSKERGDAESRQEQQHEQQQEQQQEHRQEQEDETKGEHTRVPYEESSAKWEQEIRAMKAQLGEMKDEFKGRATRNLGHPRTQNGLPIHGKGVPDEIMCRAFPTTLKGPARIWFKKLIPGSVGSFAQLSHSFFNHFIGGQRCGRPTTHLLNVRQREGETLRSYLTRFNKETLLVDGADDKVTPFKPEIRERKEEMTMPTVQMRLLSRNQKCKGIKARNEKTRNRRGSNERFNHFTPLNAPVDRIFMQIKDDPALRWPGKLLTNPDRRAKDKYCRFHRDHGHNTEDCYDLKRQIEELIKQGKLQRFVERDQREGRPPQARPQRPLVEDRPRPPMGEIHMINGGMAAGGTSRSSRKAYARQIHNVLVTQKANKTPRLEDLPITFTEEDARKVVHPHDDALVVTLEIAGYSTRRVLIDNGSSADIIYLTAFQQMRIGKDQLRPIETPQVEFLVVDCPSAYNVIIGRPTLNRLRAVTSTYHLLVHQTLIVEERRNFAEPTEKLEEITLTEGNEKRKTRIGTTMLAEIRGSIVQFLRENADVFAWSHEDMPAVMAEVDKLLTAGFIREVYYPEWLANVVMVKKPNGKWRMCVDFTDLNKACPKDSYPLPRIDQLVDSTAGHKLLSFMDAFSGYNQIRMEEEDQEKTAFITSRGLFCYKVMPFGLKNAGATYQRLVNKMFHDQIGRNVEVYVDDMLVKSKENEDHLTDLKETFQALRTYNMKLNPEKCAFGVSSGKFLGFMVSQRGIEANPDKIKAILEMSPPTTVKEVQSLTGKAAALNRFVSRSTDKCLPFFKVLRKAFQWTEECQRAFEELKVYLSSPPLLSPSKTGEELYLYLAVSSSAVSLALIREEERVQKPVYYTSRALKGAEERYSNMEKLAFALLIASRKLRPYFQAHSIVVLTDYPLRKAMNKPDAAGRLIQWSIEMSEFDIDYRPRTAIKAQALADFIAEFTHPWEEEGEPEQLETWTVNIDGSSTKEMGGAGIILVSPEKDKFEYAIQLRFRATNNEAEYEALLAGLKLSKKMGVKNLTVKSDSQLVVGQIKGEYEAREDRMKKYLKMSDRLARLASSGEECDGFLEILGRPSIEEETVNAIKDNVSWMSPIVRYLKEGRLPTDKMEARKLRIRASHFQLLDGILYKMGFSRPHLRCLSPEEANYVIREVHEGICGNHSGARALAHKLTRAGYYWPSLLHDATQYVKTCDKCQRFANIPRAPPEEITPMTSPWPFAQWGLDIMGPFPVGTKQAKFLVVAIDYFTKWVEAEPLATITEKNVKNFVWKGVICRFGIPRVLVSDNGKQFDNGPFRELCAQLNIKNHYSSPRHPQANGQVEVTNRTLLKQIKTRLEGAKGMWVEELPSILWAYRTTVRIPTGETPFKLTFGTEAVIPVEIGLTTLRTTFHKEEENEGQLRLNLDLLDETRDKAARRITLYQEKMAKYYNTKVKLRRFEIGDWVLRKITQATKDPSQGKLGPNWEGPYKVIQYYRRGTYHLEDRHGKKLPHPWNAEHLKKYYP</sequence>
<dbReference type="InterPro" id="IPR012337">
    <property type="entry name" value="RNaseH-like_sf"/>
</dbReference>
<dbReference type="InterPro" id="IPR029472">
    <property type="entry name" value="Copia-like_N"/>
</dbReference>
<dbReference type="PANTHER" id="PTHR48475:SF2">
    <property type="entry name" value="RIBONUCLEASE H"/>
    <property type="match status" value="1"/>
</dbReference>
<feature type="region of interest" description="Disordered" evidence="2">
    <location>
        <begin position="695"/>
        <end position="724"/>
    </location>
</feature>
<dbReference type="Pfam" id="PF14244">
    <property type="entry name" value="Retrotran_gag_3"/>
    <property type="match status" value="1"/>
</dbReference>
<dbReference type="GO" id="GO:0003676">
    <property type="term" value="F:nucleic acid binding"/>
    <property type="evidence" value="ECO:0007669"/>
    <property type="project" value="InterPro"/>
</dbReference>
<feature type="coiled-coil region" evidence="1">
    <location>
        <begin position="262"/>
        <end position="338"/>
    </location>
</feature>
<evidence type="ECO:0000256" key="1">
    <source>
        <dbReference type="SAM" id="Coils"/>
    </source>
</evidence>
<dbReference type="Pfam" id="PF17921">
    <property type="entry name" value="Integrase_H2C2"/>
    <property type="match status" value="1"/>
</dbReference>
<reference evidence="5" key="1">
    <citation type="submission" date="2018-02" db="EMBL/GenBank/DDBJ databases">
        <authorList>
            <person name="Cohen D.B."/>
            <person name="Kent A.D."/>
        </authorList>
    </citation>
    <scope>NUCLEOTIDE SEQUENCE</scope>
</reference>